<dbReference type="Proteomes" id="UP001145145">
    <property type="component" value="Unassembled WGS sequence"/>
</dbReference>
<organism evidence="4 5">
    <name type="scientific">Sellimonas catena</name>
    <dbReference type="NCBI Taxonomy" id="2994035"/>
    <lineage>
        <taxon>Bacteria</taxon>
        <taxon>Bacillati</taxon>
        <taxon>Bacillota</taxon>
        <taxon>Clostridia</taxon>
        <taxon>Lachnospirales</taxon>
        <taxon>Lachnospiraceae</taxon>
        <taxon>Sellimonas</taxon>
    </lineage>
</organism>
<gene>
    <name evidence="4" type="ORF">Selli1_34920</name>
</gene>
<evidence type="ECO:0000256" key="2">
    <source>
        <dbReference type="ARBA" id="ARBA00022679"/>
    </source>
</evidence>
<evidence type="ECO:0000313" key="5">
    <source>
        <dbReference type="Proteomes" id="UP001145145"/>
    </source>
</evidence>
<protein>
    <submittedName>
        <fullName evidence="4">Glycosyl transferase family 1</fullName>
    </submittedName>
</protein>
<name>A0A9W6C9D8_9FIRM</name>
<sequence length="412" mass="48274">MKEILIVLTETYPYLHGESFIENEEEFWKFDKILLIPTNKIYGQPRTYKNPAIEVINIWDGKNFIFSGLLQSLGDFDYWNEVRRIVNHFSIRKLLFLTKFIFESHQKAKEILKRLDKYNFSSQDQVTLYSYWAFEAAYIGQVLKKKLEVRKFITRIHGYDLYEQRNKYNYLPMRDTIFSTCDYILPVSEAGKKYLELKWKKYQNKYLVSHLGTKDHGVQLLEETKEFHILTCSNIISVKRLDKLVDALALVKNYPIKWTHFGDGNLADTIKEKAHEKLGENIAVEFKGKCKNSEVIENYKNSVYHCFVNTSDSEGLPVSIMEAISFGIPVIAPDVGGMKEIVCDQTGILLNKGFHIQELADAINNMASIYKEDTNRYQELRNNARKFWEQNYDAVVQYSNFNTFLHMKGNDK</sequence>
<keyword evidence="1" id="KW-0328">Glycosyltransferase</keyword>
<dbReference type="Gene3D" id="3.40.50.2000">
    <property type="entry name" value="Glycogen Phosphorylase B"/>
    <property type="match status" value="2"/>
</dbReference>
<comment type="caution">
    <text evidence="4">The sequence shown here is derived from an EMBL/GenBank/DDBJ whole genome shotgun (WGS) entry which is preliminary data.</text>
</comment>
<evidence type="ECO:0000313" key="4">
    <source>
        <dbReference type="EMBL" id="GLG06318.1"/>
    </source>
</evidence>
<accession>A0A9W6C9D8</accession>
<dbReference type="Pfam" id="PF00534">
    <property type="entry name" value="Glycos_transf_1"/>
    <property type="match status" value="1"/>
</dbReference>
<dbReference type="AlphaFoldDB" id="A0A9W6C9D8"/>
<evidence type="ECO:0000259" key="3">
    <source>
        <dbReference type="Pfam" id="PF00534"/>
    </source>
</evidence>
<feature type="domain" description="Glycosyl transferase family 1" evidence="3">
    <location>
        <begin position="219"/>
        <end position="386"/>
    </location>
</feature>
<proteinExistence type="predicted"/>
<dbReference type="EMBL" id="BSBO01000066">
    <property type="protein sequence ID" value="GLG06318.1"/>
    <property type="molecule type" value="Genomic_DNA"/>
</dbReference>
<dbReference type="InterPro" id="IPR001296">
    <property type="entry name" value="Glyco_trans_1"/>
</dbReference>
<reference evidence="4 5" key="1">
    <citation type="journal article" date="2023" name="Int. J. Syst. Evol. Microbiol.">
        <title>Sellimonas catena sp. nov., isolated from human faeces.</title>
        <authorList>
            <person name="Hisatomi A."/>
            <person name="Ohkuma M."/>
            <person name="Sakamoto M."/>
        </authorList>
    </citation>
    <scope>NUCLEOTIDE SEQUENCE [LARGE SCALE GENOMIC DNA]</scope>
    <source>
        <strain evidence="4 5">12EGH17</strain>
    </source>
</reference>
<dbReference type="RefSeq" id="WP_281874384.1">
    <property type="nucleotide sequence ID" value="NZ_BSBO01000066.1"/>
</dbReference>
<keyword evidence="2 4" id="KW-0808">Transferase</keyword>
<dbReference type="PANTHER" id="PTHR12526:SF629">
    <property type="entry name" value="TEICHURONIC ACID BIOSYNTHESIS GLYCOSYLTRANSFERASE TUAH-RELATED"/>
    <property type="match status" value="1"/>
</dbReference>
<dbReference type="SUPFAM" id="SSF53756">
    <property type="entry name" value="UDP-Glycosyltransferase/glycogen phosphorylase"/>
    <property type="match status" value="1"/>
</dbReference>
<evidence type="ECO:0000256" key="1">
    <source>
        <dbReference type="ARBA" id="ARBA00022676"/>
    </source>
</evidence>
<dbReference type="GO" id="GO:0016757">
    <property type="term" value="F:glycosyltransferase activity"/>
    <property type="evidence" value="ECO:0007669"/>
    <property type="project" value="UniProtKB-KW"/>
</dbReference>
<dbReference type="PANTHER" id="PTHR12526">
    <property type="entry name" value="GLYCOSYLTRANSFERASE"/>
    <property type="match status" value="1"/>
</dbReference>
<keyword evidence="5" id="KW-1185">Reference proteome</keyword>